<name>A0A8X6MVH4_NEPPI</name>
<comment type="caution">
    <text evidence="2">The sequence shown here is derived from an EMBL/GenBank/DDBJ whole genome shotgun (WGS) entry which is preliminary data.</text>
</comment>
<dbReference type="EMBL" id="BMAW01097540">
    <property type="protein sequence ID" value="GFS80215.1"/>
    <property type="molecule type" value="Genomic_DNA"/>
</dbReference>
<keyword evidence="3" id="KW-1185">Reference proteome</keyword>
<gene>
    <name evidence="2" type="ORF">NPIL_375621</name>
</gene>
<protein>
    <submittedName>
        <fullName evidence="2">Uncharacterized protein</fullName>
    </submittedName>
</protein>
<reference evidence="2" key="1">
    <citation type="submission" date="2020-08" db="EMBL/GenBank/DDBJ databases">
        <title>Multicomponent nature underlies the extraordinary mechanical properties of spider dragline silk.</title>
        <authorList>
            <person name="Kono N."/>
            <person name="Nakamura H."/>
            <person name="Mori M."/>
            <person name="Yoshida Y."/>
            <person name="Ohtoshi R."/>
            <person name="Malay A.D."/>
            <person name="Moran D.A.P."/>
            <person name="Tomita M."/>
            <person name="Numata K."/>
            <person name="Arakawa K."/>
        </authorList>
    </citation>
    <scope>NUCLEOTIDE SEQUENCE</scope>
</reference>
<organism evidence="2 3">
    <name type="scientific">Nephila pilipes</name>
    <name type="common">Giant wood spider</name>
    <name type="synonym">Nephila maculata</name>
    <dbReference type="NCBI Taxonomy" id="299642"/>
    <lineage>
        <taxon>Eukaryota</taxon>
        <taxon>Metazoa</taxon>
        <taxon>Ecdysozoa</taxon>
        <taxon>Arthropoda</taxon>
        <taxon>Chelicerata</taxon>
        <taxon>Arachnida</taxon>
        <taxon>Araneae</taxon>
        <taxon>Araneomorphae</taxon>
        <taxon>Entelegynae</taxon>
        <taxon>Araneoidea</taxon>
        <taxon>Nephilidae</taxon>
        <taxon>Nephila</taxon>
    </lineage>
</organism>
<proteinExistence type="predicted"/>
<accession>A0A8X6MVH4</accession>
<evidence type="ECO:0000256" key="1">
    <source>
        <dbReference type="SAM" id="MobiDB-lite"/>
    </source>
</evidence>
<dbReference type="Proteomes" id="UP000887013">
    <property type="component" value="Unassembled WGS sequence"/>
</dbReference>
<evidence type="ECO:0000313" key="3">
    <source>
        <dbReference type="Proteomes" id="UP000887013"/>
    </source>
</evidence>
<sequence length="112" mass="11921">MLLTTTQLLLTISFFQTKNCRNFFSKSQNNFSTSTLCSEGKGHAIKQKREGGGVGDCGESEPAKSPSHWHSEGVLYIVACYGAFLPDGGWRGGFGEGDAPHPPLSRTGAIAA</sequence>
<feature type="region of interest" description="Disordered" evidence="1">
    <location>
        <begin position="46"/>
        <end position="68"/>
    </location>
</feature>
<evidence type="ECO:0000313" key="2">
    <source>
        <dbReference type="EMBL" id="GFS80215.1"/>
    </source>
</evidence>
<dbReference type="AlphaFoldDB" id="A0A8X6MVH4"/>